<organism evidence="1 2">
    <name type="scientific">Blautia wexlerae</name>
    <dbReference type="NCBI Taxonomy" id="418240"/>
    <lineage>
        <taxon>Bacteria</taxon>
        <taxon>Bacillati</taxon>
        <taxon>Bacillota</taxon>
        <taxon>Clostridia</taxon>
        <taxon>Lachnospirales</taxon>
        <taxon>Lachnospiraceae</taxon>
        <taxon>Blautia</taxon>
    </lineage>
</organism>
<accession>A0A564WK82</accession>
<dbReference type="EMBL" id="CABHOF010000012">
    <property type="protein sequence ID" value="VUX62866.1"/>
    <property type="molecule type" value="Genomic_DNA"/>
</dbReference>
<proteinExistence type="predicted"/>
<evidence type="ECO:0000313" key="1">
    <source>
        <dbReference type="EMBL" id="VUX62866.1"/>
    </source>
</evidence>
<keyword evidence="2" id="KW-1185">Reference proteome</keyword>
<gene>
    <name evidence="1" type="ORF">BWLFYP14_00038</name>
</gene>
<reference evidence="1 2" key="1">
    <citation type="submission" date="2019-07" db="EMBL/GenBank/DDBJ databases">
        <authorList>
            <person name="Chang H.-W."/>
            <person name="Raman A."/>
            <person name="Venkatesh S."/>
            <person name="Gehrig J."/>
        </authorList>
    </citation>
    <scope>NUCLEOTIDE SEQUENCE [LARGE SCALE GENOMIC DNA]</scope>
    <source>
        <strain evidence="1">Blautia_wexlerae_LFYP_14</strain>
    </source>
</reference>
<dbReference type="AlphaFoldDB" id="A0A564WK82"/>
<dbReference type="Proteomes" id="UP000366766">
    <property type="component" value="Unassembled WGS sequence"/>
</dbReference>
<dbReference type="RefSeq" id="WP_144136707.1">
    <property type="nucleotide sequence ID" value="NZ_CABHOF010000012.1"/>
</dbReference>
<protein>
    <submittedName>
        <fullName evidence="1">Uncharacterized protein</fullName>
    </submittedName>
</protein>
<evidence type="ECO:0000313" key="2">
    <source>
        <dbReference type="Proteomes" id="UP000366766"/>
    </source>
</evidence>
<name>A0A564WK82_9FIRM</name>
<sequence>MFYNSEESFIDKFIACLKKLSVTEIPFDNNAFYNGIEQMRQYFQNNRENIGEVSDEISMLFIKNPFERNFARFRDAISEQNGWYMSFENPEYTIGIIKINNVDADNILSEHDLNIPLNYLYDFAKAFCFGANIQMTSVE</sequence>